<proteinExistence type="predicted"/>
<sequence>MGDTLSSWRCTQHKMVRRKVAHNQLERKPSARANILRWHIYLLLIHNVEGEVGICHQNIRVMGDLVDVAQNEEGDLCEGAHPKKGHHPLTKVTFFILSNIYQISHNSDILMTNAYFAFDIMDKKQGTLAMVGATQSTDGHAPTKAGAKRHVHTKRQ</sequence>
<evidence type="ECO:0000313" key="2">
    <source>
        <dbReference type="EMBL" id="CAL0322775.1"/>
    </source>
</evidence>
<protein>
    <submittedName>
        <fullName evidence="2">Uncharacterized protein</fullName>
    </submittedName>
</protein>
<gene>
    <name evidence="2" type="ORF">LLUT_LOCUS23835</name>
</gene>
<feature type="region of interest" description="Disordered" evidence="1">
    <location>
        <begin position="133"/>
        <end position="156"/>
    </location>
</feature>
<dbReference type="Proteomes" id="UP001497480">
    <property type="component" value="Unassembled WGS sequence"/>
</dbReference>
<dbReference type="AlphaFoldDB" id="A0AAV1XM36"/>
<organism evidence="2 3">
    <name type="scientific">Lupinus luteus</name>
    <name type="common">European yellow lupine</name>
    <dbReference type="NCBI Taxonomy" id="3873"/>
    <lineage>
        <taxon>Eukaryota</taxon>
        <taxon>Viridiplantae</taxon>
        <taxon>Streptophyta</taxon>
        <taxon>Embryophyta</taxon>
        <taxon>Tracheophyta</taxon>
        <taxon>Spermatophyta</taxon>
        <taxon>Magnoliopsida</taxon>
        <taxon>eudicotyledons</taxon>
        <taxon>Gunneridae</taxon>
        <taxon>Pentapetalae</taxon>
        <taxon>rosids</taxon>
        <taxon>fabids</taxon>
        <taxon>Fabales</taxon>
        <taxon>Fabaceae</taxon>
        <taxon>Papilionoideae</taxon>
        <taxon>50 kb inversion clade</taxon>
        <taxon>genistoids sensu lato</taxon>
        <taxon>core genistoids</taxon>
        <taxon>Genisteae</taxon>
        <taxon>Lupinus</taxon>
    </lineage>
</organism>
<reference evidence="2 3" key="1">
    <citation type="submission" date="2024-03" db="EMBL/GenBank/DDBJ databases">
        <authorList>
            <person name="Martinez-Hernandez J."/>
        </authorList>
    </citation>
    <scope>NUCLEOTIDE SEQUENCE [LARGE SCALE GENOMIC DNA]</scope>
</reference>
<name>A0AAV1XM36_LUPLU</name>
<feature type="compositionally biased region" description="Basic residues" evidence="1">
    <location>
        <begin position="146"/>
        <end position="156"/>
    </location>
</feature>
<comment type="caution">
    <text evidence="2">The sequence shown here is derived from an EMBL/GenBank/DDBJ whole genome shotgun (WGS) entry which is preliminary data.</text>
</comment>
<keyword evidence="3" id="KW-1185">Reference proteome</keyword>
<evidence type="ECO:0000313" key="3">
    <source>
        <dbReference type="Proteomes" id="UP001497480"/>
    </source>
</evidence>
<evidence type="ECO:0000256" key="1">
    <source>
        <dbReference type="SAM" id="MobiDB-lite"/>
    </source>
</evidence>
<accession>A0AAV1XM36</accession>
<dbReference type="EMBL" id="CAXHTB010000016">
    <property type="protein sequence ID" value="CAL0322775.1"/>
    <property type="molecule type" value="Genomic_DNA"/>
</dbReference>